<reference evidence="1 2" key="1">
    <citation type="journal article" date="2019" name="Nature">
        <title>A new antibiotic selectively kills Gram-negative pathogens.</title>
        <authorList>
            <person name="Imai Y."/>
            <person name="Meyer K.J."/>
            <person name="Iinishi A."/>
            <person name="Favre-Godal Q."/>
            <person name="Green R."/>
            <person name="Manuse S."/>
            <person name="Caboni M."/>
            <person name="Mori M."/>
            <person name="Niles S."/>
            <person name="Ghiglieri M."/>
            <person name="Honrao C."/>
            <person name="Ma X."/>
            <person name="Guo J.J."/>
            <person name="Makriyannis A."/>
            <person name="Linares-Otoya L."/>
            <person name="Boehringer N."/>
            <person name="Wuisan Z.G."/>
            <person name="Kaur H."/>
            <person name="Wu R."/>
            <person name="Mateus A."/>
            <person name="Typas A."/>
            <person name="Savitski M.M."/>
            <person name="Espinoza J.L."/>
            <person name="O'Rourke A."/>
            <person name="Nelson K.E."/>
            <person name="Hiller S."/>
            <person name="Noinaj N."/>
            <person name="Schaeberle T.F."/>
            <person name="D'Onofrio A."/>
            <person name="Lewis K."/>
        </authorList>
    </citation>
    <scope>NUCLEOTIDE SEQUENCE [LARGE SCALE GENOMIC DNA]</scope>
    <source>
        <strain evidence="1 2">HGB 1456</strain>
    </source>
</reference>
<dbReference type="SUPFAM" id="SSF50965">
    <property type="entry name" value="Galactose oxidase, central domain"/>
    <property type="match status" value="1"/>
</dbReference>
<protein>
    <submittedName>
        <fullName evidence="1">Uncharacterized protein</fullName>
    </submittedName>
</protein>
<evidence type="ECO:0000313" key="1">
    <source>
        <dbReference type="EMBL" id="MQL48687.1"/>
    </source>
</evidence>
<dbReference type="Gene3D" id="2.130.10.130">
    <property type="entry name" value="Integrin alpha, N-terminal"/>
    <property type="match status" value="1"/>
</dbReference>
<proteinExistence type="predicted"/>
<dbReference type="PANTHER" id="PTHR36220">
    <property type="entry name" value="UNNAMED PRODUCT"/>
    <property type="match status" value="1"/>
</dbReference>
<dbReference type="EMBL" id="WHZZ01000003">
    <property type="protein sequence ID" value="MQL48687.1"/>
    <property type="molecule type" value="Genomic_DNA"/>
</dbReference>
<evidence type="ECO:0000313" key="2">
    <source>
        <dbReference type="Proteomes" id="UP000481739"/>
    </source>
</evidence>
<dbReference type="RefSeq" id="WP_162524163.1">
    <property type="nucleotide sequence ID" value="NZ_CAWOZU010000018.1"/>
</dbReference>
<comment type="caution">
    <text evidence="1">The sequence shown here is derived from an EMBL/GenBank/DDBJ whole genome shotgun (WGS) entry which is preliminary data.</text>
</comment>
<accession>A0A7C9KTX3</accession>
<dbReference type="InterPro" id="IPR028994">
    <property type="entry name" value="Integrin_alpha_N"/>
</dbReference>
<dbReference type="Proteomes" id="UP000481739">
    <property type="component" value="Unassembled WGS sequence"/>
</dbReference>
<name>A0A7C9KTX3_9GAMM</name>
<dbReference type="AlphaFoldDB" id="A0A7C9KTX3"/>
<organism evidence="1 2">
    <name type="scientific">Photorhabdus khanii</name>
    <dbReference type="NCBI Taxonomy" id="1004150"/>
    <lineage>
        <taxon>Bacteria</taxon>
        <taxon>Pseudomonadati</taxon>
        <taxon>Pseudomonadota</taxon>
        <taxon>Gammaproteobacteria</taxon>
        <taxon>Enterobacterales</taxon>
        <taxon>Morganellaceae</taxon>
        <taxon>Photorhabdus</taxon>
    </lineage>
</organism>
<sequence>MMTDKEINTVDSLKASFKSGVQLMPEAFSHLIDEAYKVYEIIDGAQGDGLTTGLKRDGKGKLALNTHHSGGLNPNQGALALSLKPEGGLSFDGGGYLKLDAGRQVQFADFFSLSRRERMEIAQLLGLKRTIVTRIVSPSPEKYESLGYSVSLNAAGDCLAVGMINKVYVYMRWNRGEWNTSTPIVLESFESDYIRSSWNVSLNAAGDCLALANSRPYDFEKQVGVHMRTNGVWDARKAVWFPAPGSNEIFGLNISLSAAGDCLVAGGSSSTLHMFTRTNGIWDRENPIKFPSPSNAIRFGDAARLSAAGNCLAVFGEEFFSARSTIYVYTRTNGIWDTENPIELKAPKGSPYGFGEVFSLNAEGDRLVMGAGNNLSMIDGRVYLYTRTNGIWDSENPIKFSAPASDVTYFGRSLELNDAGDRLVVGATSRVYLYTCLNDKWNMETPMEILDPSGNSGNPDNLETFGVSVSLNKAGTILAVGAASESVDSKSKAGAVYVFEDVKWKTEDRKQVTVTV</sequence>
<gene>
    <name evidence="1" type="ORF">GEA64_12235</name>
</gene>
<dbReference type="PANTHER" id="PTHR36220:SF1">
    <property type="entry name" value="GAMMA TUBULIN COMPLEX COMPONENT C-TERMINAL DOMAIN-CONTAINING PROTEIN"/>
    <property type="match status" value="1"/>
</dbReference>
<dbReference type="InterPro" id="IPR011043">
    <property type="entry name" value="Gal_Oxase/kelch_b-propeller"/>
</dbReference>